<feature type="region of interest" description="Disordered" evidence="1">
    <location>
        <begin position="54"/>
        <end position="83"/>
    </location>
</feature>
<accession>A0A6A6VWB4</accession>
<dbReference type="EMBL" id="ML996582">
    <property type="protein sequence ID" value="KAF2753994.1"/>
    <property type="molecule type" value="Genomic_DNA"/>
</dbReference>
<dbReference type="RefSeq" id="XP_033596445.1">
    <property type="nucleotide sequence ID" value="XM_033747592.1"/>
</dbReference>
<evidence type="ECO:0000256" key="1">
    <source>
        <dbReference type="SAM" id="MobiDB-lite"/>
    </source>
</evidence>
<evidence type="ECO:0000313" key="3">
    <source>
        <dbReference type="Proteomes" id="UP000799437"/>
    </source>
</evidence>
<dbReference type="GeneID" id="54488646"/>
<gene>
    <name evidence="2" type="ORF">EJ05DRAFT_504596</name>
</gene>
<name>A0A6A6VWB4_9PEZI</name>
<protein>
    <submittedName>
        <fullName evidence="2">Uncharacterized protein</fullName>
    </submittedName>
</protein>
<dbReference type="Proteomes" id="UP000799437">
    <property type="component" value="Unassembled WGS sequence"/>
</dbReference>
<keyword evidence="3" id="KW-1185">Reference proteome</keyword>
<sequence length="149" mass="16601">MPFYMTPCKPQGHGALSQLCKRELLKDLLRRPSKRHYFVCRVLSLIGVAKTERASAASRGSGRCKTSPTEAPERSFAPPPTRPGFIYATGDFQIENSSFSIIDSVDFANQHVQQFDPTPHMHYYKANTATQGSGHIFATTVGKRPELEE</sequence>
<proteinExistence type="predicted"/>
<organism evidence="2 3">
    <name type="scientific">Pseudovirgaria hyperparasitica</name>
    <dbReference type="NCBI Taxonomy" id="470096"/>
    <lineage>
        <taxon>Eukaryota</taxon>
        <taxon>Fungi</taxon>
        <taxon>Dikarya</taxon>
        <taxon>Ascomycota</taxon>
        <taxon>Pezizomycotina</taxon>
        <taxon>Dothideomycetes</taxon>
        <taxon>Dothideomycetes incertae sedis</taxon>
        <taxon>Acrospermales</taxon>
        <taxon>Acrospermaceae</taxon>
        <taxon>Pseudovirgaria</taxon>
    </lineage>
</organism>
<reference evidence="2" key="1">
    <citation type="journal article" date="2020" name="Stud. Mycol.">
        <title>101 Dothideomycetes genomes: a test case for predicting lifestyles and emergence of pathogens.</title>
        <authorList>
            <person name="Haridas S."/>
            <person name="Albert R."/>
            <person name="Binder M."/>
            <person name="Bloem J."/>
            <person name="Labutti K."/>
            <person name="Salamov A."/>
            <person name="Andreopoulos B."/>
            <person name="Baker S."/>
            <person name="Barry K."/>
            <person name="Bills G."/>
            <person name="Bluhm B."/>
            <person name="Cannon C."/>
            <person name="Castanera R."/>
            <person name="Culley D."/>
            <person name="Daum C."/>
            <person name="Ezra D."/>
            <person name="Gonzalez J."/>
            <person name="Henrissat B."/>
            <person name="Kuo A."/>
            <person name="Liang C."/>
            <person name="Lipzen A."/>
            <person name="Lutzoni F."/>
            <person name="Magnuson J."/>
            <person name="Mondo S."/>
            <person name="Nolan M."/>
            <person name="Ohm R."/>
            <person name="Pangilinan J."/>
            <person name="Park H.-J."/>
            <person name="Ramirez L."/>
            <person name="Alfaro M."/>
            <person name="Sun H."/>
            <person name="Tritt A."/>
            <person name="Yoshinaga Y."/>
            <person name="Zwiers L.-H."/>
            <person name="Turgeon B."/>
            <person name="Goodwin S."/>
            <person name="Spatafora J."/>
            <person name="Crous P."/>
            <person name="Grigoriev I."/>
        </authorList>
    </citation>
    <scope>NUCLEOTIDE SEQUENCE</scope>
    <source>
        <strain evidence="2">CBS 121739</strain>
    </source>
</reference>
<evidence type="ECO:0000313" key="2">
    <source>
        <dbReference type="EMBL" id="KAF2753994.1"/>
    </source>
</evidence>
<dbReference type="AlphaFoldDB" id="A0A6A6VWB4"/>